<dbReference type="GO" id="GO:0016491">
    <property type="term" value="F:oxidoreductase activity"/>
    <property type="evidence" value="ECO:0007669"/>
    <property type="project" value="InterPro"/>
</dbReference>
<gene>
    <name evidence="2" type="ORF">B5V00_01430</name>
</gene>
<evidence type="ECO:0000313" key="2">
    <source>
        <dbReference type="EMBL" id="ORJ63557.1"/>
    </source>
</evidence>
<organism evidence="2 3">
    <name type="scientific">Geothermobacter hydrogeniphilus</name>
    <dbReference type="NCBI Taxonomy" id="1969733"/>
    <lineage>
        <taxon>Bacteria</taxon>
        <taxon>Pseudomonadati</taxon>
        <taxon>Thermodesulfobacteriota</taxon>
        <taxon>Desulfuromonadia</taxon>
        <taxon>Desulfuromonadales</taxon>
        <taxon>Geothermobacteraceae</taxon>
        <taxon>Geothermobacter</taxon>
    </lineage>
</organism>
<dbReference type="CDD" id="cd01045">
    <property type="entry name" value="Ferritin_like_AB"/>
    <property type="match status" value="1"/>
</dbReference>
<dbReference type="Pfam" id="PF02915">
    <property type="entry name" value="Rubrerythrin"/>
    <property type="match status" value="1"/>
</dbReference>
<dbReference type="STRING" id="1969733.B5V00_01430"/>
<keyword evidence="3" id="KW-1185">Reference proteome</keyword>
<evidence type="ECO:0000313" key="3">
    <source>
        <dbReference type="Proteomes" id="UP000193136"/>
    </source>
</evidence>
<sequence length="157" mass="18104">MSTAQVCHTFEAALEMAIEMENEGYRHYLRGLMIVRDANARDILKEMALDELDHKYALEKALIEGFVGEEHQLQRPVPTMNLDYVLTRRELSPDSGVREALAYAIHLEKNAVDFYQRMARGCAGAPMAEMFEKIGNDESRHLQKLEDLYETYFLSEN</sequence>
<feature type="domain" description="Rubrerythrin diiron-binding" evidence="1">
    <location>
        <begin position="99"/>
        <end position="157"/>
    </location>
</feature>
<dbReference type="Gene3D" id="1.20.1260.10">
    <property type="match status" value="1"/>
</dbReference>
<dbReference type="AlphaFoldDB" id="A0A1X0YEK6"/>
<dbReference type="InterPro" id="IPR012347">
    <property type="entry name" value="Ferritin-like"/>
</dbReference>
<dbReference type="Proteomes" id="UP000193136">
    <property type="component" value="Unassembled WGS sequence"/>
</dbReference>
<dbReference type="PANTHER" id="PTHR33531:SF7">
    <property type="entry name" value="HYPOTHETICAL MEMBRANE PROTEIN, CONSERVED"/>
    <property type="match status" value="1"/>
</dbReference>
<evidence type="ECO:0000259" key="1">
    <source>
        <dbReference type="Pfam" id="PF02915"/>
    </source>
</evidence>
<dbReference type="EMBL" id="NAAD01000001">
    <property type="protein sequence ID" value="ORJ63557.1"/>
    <property type="molecule type" value="Genomic_DNA"/>
</dbReference>
<name>A0A1X0YEK6_9BACT</name>
<reference evidence="2 3" key="1">
    <citation type="submission" date="2017-03" db="EMBL/GenBank/DDBJ databases">
        <title>Genome sequence of Geothermobacter sp. EPR-M, Deep-Sea Iron Reducer.</title>
        <authorList>
            <person name="Tully B."/>
            <person name="Savalia P."/>
            <person name="Abuyen K."/>
            <person name="Baughan C."/>
            <person name="Romero E."/>
            <person name="Ronkowski C."/>
            <person name="Torres B."/>
            <person name="Tremblay J."/>
            <person name="Trujillo A."/>
            <person name="Tyler M."/>
            <person name="Perez-Rodriguez I."/>
            <person name="Amend J."/>
        </authorList>
    </citation>
    <scope>NUCLEOTIDE SEQUENCE [LARGE SCALE GENOMIC DNA]</scope>
    <source>
        <strain evidence="2 3">EPR-M</strain>
    </source>
</reference>
<dbReference type="GO" id="GO:0046872">
    <property type="term" value="F:metal ion binding"/>
    <property type="evidence" value="ECO:0007669"/>
    <property type="project" value="InterPro"/>
</dbReference>
<dbReference type="InterPro" id="IPR003251">
    <property type="entry name" value="Rr_diiron-bd_dom"/>
</dbReference>
<proteinExistence type="predicted"/>
<dbReference type="SUPFAM" id="SSF47240">
    <property type="entry name" value="Ferritin-like"/>
    <property type="match status" value="1"/>
</dbReference>
<accession>A0A1X0YEK6</accession>
<comment type="caution">
    <text evidence="2">The sequence shown here is derived from an EMBL/GenBank/DDBJ whole genome shotgun (WGS) entry which is preliminary data.</text>
</comment>
<dbReference type="InterPro" id="IPR009078">
    <property type="entry name" value="Ferritin-like_SF"/>
</dbReference>
<dbReference type="RefSeq" id="WP_085008773.1">
    <property type="nucleotide sequence ID" value="NZ_NAAD01000001.1"/>
</dbReference>
<dbReference type="OrthoDB" id="5395233at2"/>
<dbReference type="PANTHER" id="PTHR33531">
    <property type="entry name" value="RUBRERYTHRIN SUBFAMILY"/>
    <property type="match status" value="1"/>
</dbReference>
<protein>
    <submittedName>
        <fullName evidence="2">Ferritin</fullName>
    </submittedName>
</protein>